<evidence type="ECO:0000256" key="1">
    <source>
        <dbReference type="SAM" id="MobiDB-lite"/>
    </source>
</evidence>
<evidence type="ECO:0000313" key="3">
    <source>
        <dbReference type="Proteomes" id="UP000821866"/>
    </source>
</evidence>
<feature type="region of interest" description="Disordered" evidence="1">
    <location>
        <begin position="1"/>
        <end position="75"/>
    </location>
</feature>
<comment type="caution">
    <text evidence="2">The sequence shown here is derived from an EMBL/GenBank/DDBJ whole genome shotgun (WGS) entry which is preliminary data.</text>
</comment>
<name>A0A9J6F3V2_RHIMP</name>
<accession>A0A9J6F3V2</accession>
<evidence type="ECO:0000313" key="2">
    <source>
        <dbReference type="EMBL" id="KAH8041175.1"/>
    </source>
</evidence>
<proteinExistence type="predicted"/>
<organism evidence="2 3">
    <name type="scientific">Rhipicephalus microplus</name>
    <name type="common">Cattle tick</name>
    <name type="synonym">Boophilus microplus</name>
    <dbReference type="NCBI Taxonomy" id="6941"/>
    <lineage>
        <taxon>Eukaryota</taxon>
        <taxon>Metazoa</taxon>
        <taxon>Ecdysozoa</taxon>
        <taxon>Arthropoda</taxon>
        <taxon>Chelicerata</taxon>
        <taxon>Arachnida</taxon>
        <taxon>Acari</taxon>
        <taxon>Parasitiformes</taxon>
        <taxon>Ixodida</taxon>
        <taxon>Ixodoidea</taxon>
        <taxon>Ixodidae</taxon>
        <taxon>Rhipicephalinae</taxon>
        <taxon>Rhipicephalus</taxon>
        <taxon>Boophilus</taxon>
    </lineage>
</organism>
<protein>
    <submittedName>
        <fullName evidence="2">Uncharacterized protein</fullName>
    </submittedName>
</protein>
<sequence>MYTLAEKKPPRAHAHRGEGSLERRSLEEEEKNDRESENERRNKDVGKRHGRAQAEREKELSTKREIKNEARLRPSLSTKEKEGAFYVRHRFYACRTALPMDAEEEGKARTLSSEGRRLRPVEVRRTCGDFVSTRSGVRSIRTFAWRGRSSFAVSATDFVQRRRSYSPLKQTTQCHLATEC</sequence>
<dbReference type="AlphaFoldDB" id="A0A9J6F3V2"/>
<dbReference type="EMBL" id="JABSTU010000001">
    <property type="protein sequence ID" value="KAH8041175.1"/>
    <property type="molecule type" value="Genomic_DNA"/>
</dbReference>
<reference evidence="2" key="2">
    <citation type="submission" date="2021-09" db="EMBL/GenBank/DDBJ databases">
        <authorList>
            <person name="Jia N."/>
            <person name="Wang J."/>
            <person name="Shi W."/>
            <person name="Du L."/>
            <person name="Sun Y."/>
            <person name="Zhan W."/>
            <person name="Jiang J."/>
            <person name="Wang Q."/>
            <person name="Zhang B."/>
            <person name="Ji P."/>
            <person name="Sakyi L.B."/>
            <person name="Cui X."/>
            <person name="Yuan T."/>
            <person name="Jiang B."/>
            <person name="Yang W."/>
            <person name="Lam T.T.-Y."/>
            <person name="Chang Q."/>
            <person name="Ding S."/>
            <person name="Wang X."/>
            <person name="Zhu J."/>
            <person name="Ruan X."/>
            <person name="Zhao L."/>
            <person name="Wei J."/>
            <person name="Que T."/>
            <person name="Du C."/>
            <person name="Cheng J."/>
            <person name="Dai P."/>
            <person name="Han X."/>
            <person name="Huang E."/>
            <person name="Gao Y."/>
            <person name="Liu J."/>
            <person name="Shao H."/>
            <person name="Ye R."/>
            <person name="Li L."/>
            <person name="Wei W."/>
            <person name="Wang X."/>
            <person name="Wang C."/>
            <person name="Huo Q."/>
            <person name="Li W."/>
            <person name="Guo W."/>
            <person name="Chen H."/>
            <person name="Chen S."/>
            <person name="Zhou L."/>
            <person name="Zhou L."/>
            <person name="Ni X."/>
            <person name="Tian J."/>
            <person name="Zhou Y."/>
            <person name="Sheng Y."/>
            <person name="Liu T."/>
            <person name="Pan Y."/>
            <person name="Xia L."/>
            <person name="Li J."/>
            <person name="Zhao F."/>
            <person name="Cao W."/>
        </authorList>
    </citation>
    <scope>NUCLEOTIDE SEQUENCE</scope>
    <source>
        <strain evidence="2">Rmic-2018</strain>
        <tissue evidence="2">Larvae</tissue>
    </source>
</reference>
<keyword evidence="3" id="KW-1185">Reference proteome</keyword>
<gene>
    <name evidence="2" type="ORF">HPB51_013835</name>
</gene>
<dbReference type="Proteomes" id="UP000821866">
    <property type="component" value="Chromosome 1"/>
</dbReference>
<reference evidence="2" key="1">
    <citation type="journal article" date="2020" name="Cell">
        <title>Large-Scale Comparative Analyses of Tick Genomes Elucidate Their Genetic Diversity and Vector Capacities.</title>
        <authorList>
            <consortium name="Tick Genome and Microbiome Consortium (TIGMIC)"/>
            <person name="Jia N."/>
            <person name="Wang J."/>
            <person name="Shi W."/>
            <person name="Du L."/>
            <person name="Sun Y."/>
            <person name="Zhan W."/>
            <person name="Jiang J.F."/>
            <person name="Wang Q."/>
            <person name="Zhang B."/>
            <person name="Ji P."/>
            <person name="Bell-Sakyi L."/>
            <person name="Cui X.M."/>
            <person name="Yuan T.T."/>
            <person name="Jiang B.G."/>
            <person name="Yang W.F."/>
            <person name="Lam T.T."/>
            <person name="Chang Q.C."/>
            <person name="Ding S.J."/>
            <person name="Wang X.J."/>
            <person name="Zhu J.G."/>
            <person name="Ruan X.D."/>
            <person name="Zhao L."/>
            <person name="Wei J.T."/>
            <person name="Ye R.Z."/>
            <person name="Que T.C."/>
            <person name="Du C.H."/>
            <person name="Zhou Y.H."/>
            <person name="Cheng J.X."/>
            <person name="Dai P.F."/>
            <person name="Guo W.B."/>
            <person name="Han X.H."/>
            <person name="Huang E.J."/>
            <person name="Li L.F."/>
            <person name="Wei W."/>
            <person name="Gao Y.C."/>
            <person name="Liu J.Z."/>
            <person name="Shao H.Z."/>
            <person name="Wang X."/>
            <person name="Wang C.C."/>
            <person name="Yang T.C."/>
            <person name="Huo Q.B."/>
            <person name="Li W."/>
            <person name="Chen H.Y."/>
            <person name="Chen S.E."/>
            <person name="Zhou L.G."/>
            <person name="Ni X.B."/>
            <person name="Tian J.H."/>
            <person name="Sheng Y."/>
            <person name="Liu T."/>
            <person name="Pan Y.S."/>
            <person name="Xia L.Y."/>
            <person name="Li J."/>
            <person name="Zhao F."/>
            <person name="Cao W.C."/>
        </authorList>
    </citation>
    <scope>NUCLEOTIDE SEQUENCE</scope>
    <source>
        <strain evidence="2">Rmic-2018</strain>
    </source>
</reference>